<evidence type="ECO:0000313" key="1">
    <source>
        <dbReference type="EMBL" id="MDR6555629.1"/>
    </source>
</evidence>
<dbReference type="Proteomes" id="UP001267290">
    <property type="component" value="Unassembled WGS sequence"/>
</dbReference>
<accession>A0ABU1P7R9</accession>
<protein>
    <recommendedName>
        <fullName evidence="3">Lipoprotein</fullName>
    </recommendedName>
</protein>
<evidence type="ECO:0008006" key="3">
    <source>
        <dbReference type="Google" id="ProtNLM"/>
    </source>
</evidence>
<sequence>MRVYGFLFVVIIVIILICIACGKGEASDKPELTVKQLEEFYPGNMSNVDRIEIRSGSTGALKVVNDKQLAQDWLAKVRHMKLTPDSNQEGRTGYSFYVDLFEGQDKKLRFLPNEIAGNYYIYSEELAKAIRGLFQSP</sequence>
<dbReference type="RefSeq" id="WP_310502936.1">
    <property type="nucleotide sequence ID" value="NZ_JAVDSB010000035.1"/>
</dbReference>
<gene>
    <name evidence="1" type="ORF">J2736_006900</name>
</gene>
<comment type="caution">
    <text evidence="1">The sequence shown here is derived from an EMBL/GenBank/DDBJ whole genome shotgun (WGS) entry which is preliminary data.</text>
</comment>
<name>A0ABU1P7R9_9BACL</name>
<keyword evidence="2" id="KW-1185">Reference proteome</keyword>
<dbReference type="EMBL" id="JAVDSB010000035">
    <property type="protein sequence ID" value="MDR6555629.1"/>
    <property type="molecule type" value="Genomic_DNA"/>
</dbReference>
<organism evidence="1 2">
    <name type="scientific">Paenibacillus qinlingensis</name>
    <dbReference type="NCBI Taxonomy" id="1837343"/>
    <lineage>
        <taxon>Bacteria</taxon>
        <taxon>Bacillati</taxon>
        <taxon>Bacillota</taxon>
        <taxon>Bacilli</taxon>
        <taxon>Bacillales</taxon>
        <taxon>Paenibacillaceae</taxon>
        <taxon>Paenibacillus</taxon>
    </lineage>
</organism>
<proteinExistence type="predicted"/>
<evidence type="ECO:0000313" key="2">
    <source>
        <dbReference type="Proteomes" id="UP001267290"/>
    </source>
</evidence>
<reference evidence="1 2" key="1">
    <citation type="submission" date="2023-07" db="EMBL/GenBank/DDBJ databases">
        <title>Sorghum-associated microbial communities from plants grown in Nebraska, USA.</title>
        <authorList>
            <person name="Schachtman D."/>
        </authorList>
    </citation>
    <scope>NUCLEOTIDE SEQUENCE [LARGE SCALE GENOMIC DNA]</scope>
    <source>
        <strain evidence="1 2">CC258</strain>
    </source>
</reference>